<feature type="signal peptide" evidence="1">
    <location>
        <begin position="1"/>
        <end position="28"/>
    </location>
</feature>
<gene>
    <name evidence="2" type="ORF">LQ318_04865</name>
</gene>
<dbReference type="Pfam" id="PF17170">
    <property type="entry name" value="DUF5128"/>
    <property type="match status" value="1"/>
</dbReference>
<dbReference type="Proteomes" id="UP001207337">
    <property type="component" value="Unassembled WGS sequence"/>
</dbReference>
<proteinExistence type="predicted"/>
<comment type="caution">
    <text evidence="2">The sequence shown here is derived from an EMBL/GenBank/DDBJ whole genome shotgun (WGS) entry which is preliminary data.</text>
</comment>
<dbReference type="SUPFAM" id="SSF101898">
    <property type="entry name" value="NHL repeat"/>
    <property type="match status" value="1"/>
</dbReference>
<protein>
    <submittedName>
        <fullName evidence="2">6-bladed beta-propeller</fullName>
    </submittedName>
</protein>
<accession>A0ABT3PWL5</accession>
<dbReference type="Gene3D" id="2.120.10.30">
    <property type="entry name" value="TolB, C-terminal domain"/>
    <property type="match status" value="1"/>
</dbReference>
<evidence type="ECO:0000256" key="1">
    <source>
        <dbReference type="SAM" id="SignalP"/>
    </source>
</evidence>
<dbReference type="RefSeq" id="WP_265788021.1">
    <property type="nucleotide sequence ID" value="NZ_BAABRS010000001.1"/>
</dbReference>
<dbReference type="PROSITE" id="PS51257">
    <property type="entry name" value="PROKAR_LIPOPROTEIN"/>
    <property type="match status" value="1"/>
</dbReference>
<dbReference type="EMBL" id="JAJNDC010000001">
    <property type="protein sequence ID" value="MCW9712233.1"/>
    <property type="molecule type" value="Genomic_DNA"/>
</dbReference>
<sequence length="412" mass="46775">MEKAKAIIKSWILCYAALFLLCSCTSQEEVEIPVDIKKTDNLTILSANQPVDSLYLEREESFGSTDDTLVLVGGSSRNLARVDDNGRVFIPDRQQNTIHVFAPDGRYVTHIGREGKGPGEFLIIGSISISQDQLYVSDDKLRKINVFSLDSLIFTHSISLNREPQEDSQNERLSTVIPTTSFLVTNDGNLLLEAMSIFPDEVEAGSGSETQKKEQGIYNWMNENGEIISDVILSLKSQRGITENFRGLSLEISLPVYERPLIAVSREGRIYAAQSGEFLVKAYDENGNYEQSFYYPYENSPLDRDDLVQRYDHGSNSPGLQAARTRDLPETWPALHSMLVDDENRLWISTIVDDQEVYQWWVLDAADGQLLARFRWPRNQDIQQIKDGKLYAKERDEDGVARIARYNIRIES</sequence>
<keyword evidence="1" id="KW-0732">Signal</keyword>
<name>A0ABT3PWL5_9BACT</name>
<evidence type="ECO:0000313" key="2">
    <source>
        <dbReference type="EMBL" id="MCW9712233.1"/>
    </source>
</evidence>
<dbReference type="InterPro" id="IPR011042">
    <property type="entry name" value="6-blade_b-propeller_TolB-like"/>
</dbReference>
<organism evidence="2 3">
    <name type="scientific">Fodinibius salicampi</name>
    <dbReference type="NCBI Taxonomy" id="1920655"/>
    <lineage>
        <taxon>Bacteria</taxon>
        <taxon>Pseudomonadati</taxon>
        <taxon>Balneolota</taxon>
        <taxon>Balneolia</taxon>
        <taxon>Balneolales</taxon>
        <taxon>Balneolaceae</taxon>
        <taxon>Fodinibius</taxon>
    </lineage>
</organism>
<evidence type="ECO:0000313" key="3">
    <source>
        <dbReference type="Proteomes" id="UP001207337"/>
    </source>
</evidence>
<reference evidence="2 3" key="1">
    <citation type="submission" date="2021-11" db="EMBL/GenBank/DDBJ databases">
        <title>Aliifidinibius sp. nov., a new bacterium isolated from saline soil.</title>
        <authorList>
            <person name="Galisteo C."/>
            <person name="De La Haba R."/>
            <person name="Sanchez-Porro C."/>
            <person name="Ventosa A."/>
        </authorList>
    </citation>
    <scope>NUCLEOTIDE SEQUENCE [LARGE SCALE GENOMIC DNA]</scope>
    <source>
        <strain evidence="2 3">KACC 190600</strain>
    </source>
</reference>
<feature type="chain" id="PRO_5046782011" evidence="1">
    <location>
        <begin position="29"/>
        <end position="412"/>
    </location>
</feature>
<keyword evidence="3" id="KW-1185">Reference proteome</keyword>